<proteinExistence type="predicted"/>
<dbReference type="GeneTree" id="ENSGT00940000165023"/>
<evidence type="ECO:0000313" key="1">
    <source>
        <dbReference type="Ensembl" id="ENSLLEP00000014737.1"/>
    </source>
</evidence>
<keyword evidence="2" id="KW-1185">Reference proteome</keyword>
<evidence type="ECO:0000313" key="2">
    <source>
        <dbReference type="Proteomes" id="UP000694569"/>
    </source>
</evidence>
<reference evidence="1" key="2">
    <citation type="submission" date="2025-09" db="UniProtKB">
        <authorList>
            <consortium name="Ensembl"/>
        </authorList>
    </citation>
    <scope>IDENTIFICATION</scope>
</reference>
<protein>
    <recommendedName>
        <fullName evidence="3">Reverse transcriptase domain-containing protein</fullName>
    </recommendedName>
</protein>
<dbReference type="OrthoDB" id="8959729at2759"/>
<dbReference type="AlphaFoldDB" id="A0A8C5MN77"/>
<evidence type="ECO:0008006" key="3">
    <source>
        <dbReference type="Google" id="ProtNLM"/>
    </source>
</evidence>
<dbReference type="PANTHER" id="PTHR31635">
    <property type="entry name" value="REVERSE TRANSCRIPTASE DOMAIN-CONTAINING PROTEIN-RELATED"/>
    <property type="match status" value="1"/>
</dbReference>
<reference evidence="1" key="1">
    <citation type="submission" date="2025-08" db="UniProtKB">
        <authorList>
            <consortium name="Ensembl"/>
        </authorList>
    </citation>
    <scope>IDENTIFICATION</scope>
</reference>
<dbReference type="PANTHER" id="PTHR31635:SF196">
    <property type="entry name" value="REVERSE TRANSCRIPTASE DOMAIN-CONTAINING PROTEIN-RELATED"/>
    <property type="match status" value="1"/>
</dbReference>
<sequence>MTPTDPGASLEALNQLLSQFSDITGYKINTDKSVILPFHLSGEETAQFTALYGFKVSTTSIPYLGINLTISYVDLYKGNYSPLFAQLRRDLEAWDKDCISCLGRIHCIKMNLLSCLLYLFQALPVPVDPSDLTFLQSNIDAFVWRQGRHRVARNTLYCSRESGGLGLPNLLQYYHAAQLTQIVAAHSPPSSKRWVDFEAALMWPDDIRFRIWLSRRDRPPLVTLCPTILHVFSLWDKLSLKKGLCDVISSLMPLWRNRRFVPGLQPTPFGNLANCALYHIWDMHLGGHLVTFDMLSDRVTLSPRDFFWYLQLCHFITQLEIRQGAEASLTSFECLCLTGSSPKRLISLLYASLMSSKGSVVLSYMTAWKKELGSDIEGDDWEEIWEATRKVSICTTLQ</sequence>
<accession>A0A8C5MN77</accession>
<organism evidence="1 2">
    <name type="scientific">Leptobrachium leishanense</name>
    <name type="common">Leishan spiny toad</name>
    <dbReference type="NCBI Taxonomy" id="445787"/>
    <lineage>
        <taxon>Eukaryota</taxon>
        <taxon>Metazoa</taxon>
        <taxon>Chordata</taxon>
        <taxon>Craniata</taxon>
        <taxon>Vertebrata</taxon>
        <taxon>Euteleostomi</taxon>
        <taxon>Amphibia</taxon>
        <taxon>Batrachia</taxon>
        <taxon>Anura</taxon>
        <taxon>Pelobatoidea</taxon>
        <taxon>Megophryidae</taxon>
        <taxon>Leptobrachium</taxon>
    </lineage>
</organism>
<dbReference type="Ensembl" id="ENSLLET00000015307.1">
    <property type="protein sequence ID" value="ENSLLEP00000014737.1"/>
    <property type="gene ID" value="ENSLLEG00000009379.1"/>
</dbReference>
<name>A0A8C5MN77_9ANUR</name>
<dbReference type="Proteomes" id="UP000694569">
    <property type="component" value="Unplaced"/>
</dbReference>